<dbReference type="InterPro" id="IPR001357">
    <property type="entry name" value="BRCT_dom"/>
</dbReference>
<feature type="compositionally biased region" description="Acidic residues" evidence="14">
    <location>
        <begin position="336"/>
        <end position="347"/>
    </location>
</feature>
<accession>A0AAW0N2H9</accession>
<evidence type="ECO:0000313" key="17">
    <source>
        <dbReference type="EMBL" id="KAK7887025.1"/>
    </source>
</evidence>
<keyword evidence="13" id="KW-0131">Cell cycle</keyword>
<feature type="compositionally biased region" description="Basic and acidic residues" evidence="14">
    <location>
        <begin position="1016"/>
        <end position="1027"/>
    </location>
</feature>
<dbReference type="GO" id="GO:0005634">
    <property type="term" value="C:nucleus"/>
    <property type="evidence" value="ECO:0007669"/>
    <property type="project" value="UniProtKB-SubCell"/>
</dbReference>
<dbReference type="InterPro" id="IPR051579">
    <property type="entry name" value="DDR_Transcriptional_Reg"/>
</dbReference>
<evidence type="ECO:0000256" key="7">
    <source>
        <dbReference type="ARBA" id="ARBA00022737"/>
    </source>
</evidence>
<feature type="compositionally biased region" description="Polar residues" evidence="14">
    <location>
        <begin position="233"/>
        <end position="253"/>
    </location>
</feature>
<evidence type="ECO:0000256" key="2">
    <source>
        <dbReference type="ARBA" id="ARBA00004286"/>
    </source>
</evidence>
<feature type="compositionally biased region" description="Basic and acidic residues" evidence="14">
    <location>
        <begin position="395"/>
        <end position="405"/>
    </location>
</feature>
<dbReference type="PROSITE" id="PS50172">
    <property type="entry name" value="BRCT"/>
    <property type="match status" value="1"/>
</dbReference>
<feature type="compositionally biased region" description="Polar residues" evidence="14">
    <location>
        <begin position="190"/>
        <end position="210"/>
    </location>
</feature>
<feature type="compositionally biased region" description="Acidic residues" evidence="14">
    <location>
        <begin position="302"/>
        <end position="311"/>
    </location>
</feature>
<evidence type="ECO:0000256" key="3">
    <source>
        <dbReference type="ARBA" id="ARBA00015014"/>
    </source>
</evidence>
<reference evidence="18" key="1">
    <citation type="submission" date="2024-04" db="EMBL/GenBank/DDBJ databases">
        <title>Salinicola lusitanus LLJ914,a marine bacterium isolated from the Okinawa Trough.</title>
        <authorList>
            <person name="Li J."/>
        </authorList>
    </citation>
    <scope>NUCLEOTIDE SEQUENCE [LARGE SCALE GENOMIC DNA]</scope>
</reference>
<feature type="compositionally biased region" description="Basic and acidic residues" evidence="14">
    <location>
        <begin position="875"/>
        <end position="892"/>
    </location>
</feature>
<keyword evidence="9" id="KW-0832">Ubl conjugation</keyword>
<gene>
    <name evidence="17" type="ORF">WMY93_026646</name>
</gene>
<feature type="region of interest" description="Disordered" evidence="14">
    <location>
        <begin position="150"/>
        <end position="170"/>
    </location>
</feature>
<dbReference type="CDD" id="cd17744">
    <property type="entry name" value="BRCT_MDC1_rpt1"/>
    <property type="match status" value="1"/>
</dbReference>
<keyword evidence="12" id="KW-0539">Nucleus</keyword>
<dbReference type="CDD" id="cd22665">
    <property type="entry name" value="FHA_MDC1"/>
    <property type="match status" value="1"/>
</dbReference>
<keyword evidence="6" id="KW-0597">Phosphoprotein</keyword>
<dbReference type="GO" id="GO:0005694">
    <property type="term" value="C:chromosome"/>
    <property type="evidence" value="ECO:0007669"/>
    <property type="project" value="UniProtKB-SubCell"/>
</dbReference>
<feature type="compositionally biased region" description="Polar residues" evidence="14">
    <location>
        <begin position="1670"/>
        <end position="1690"/>
    </location>
</feature>
<evidence type="ECO:0000256" key="11">
    <source>
        <dbReference type="ARBA" id="ARBA00023204"/>
    </source>
</evidence>
<feature type="compositionally biased region" description="Basic and acidic residues" evidence="14">
    <location>
        <begin position="1575"/>
        <end position="1591"/>
    </location>
</feature>
<comment type="caution">
    <text evidence="17">The sequence shown here is derived from an EMBL/GenBank/DDBJ whole genome shotgun (WGS) entry which is preliminary data.</text>
</comment>
<organism evidence="17 18">
    <name type="scientific">Mugilogobius chulae</name>
    <name type="common">yellowstripe goby</name>
    <dbReference type="NCBI Taxonomy" id="88201"/>
    <lineage>
        <taxon>Eukaryota</taxon>
        <taxon>Metazoa</taxon>
        <taxon>Chordata</taxon>
        <taxon>Craniata</taxon>
        <taxon>Vertebrata</taxon>
        <taxon>Euteleostomi</taxon>
        <taxon>Actinopterygii</taxon>
        <taxon>Neopterygii</taxon>
        <taxon>Teleostei</taxon>
        <taxon>Neoteleostei</taxon>
        <taxon>Acanthomorphata</taxon>
        <taxon>Gobiaria</taxon>
        <taxon>Gobiiformes</taxon>
        <taxon>Gobioidei</taxon>
        <taxon>Gobiidae</taxon>
        <taxon>Gobionellinae</taxon>
        <taxon>Mugilogobius</taxon>
    </lineage>
</organism>
<proteinExistence type="predicted"/>
<evidence type="ECO:0000256" key="12">
    <source>
        <dbReference type="ARBA" id="ARBA00023242"/>
    </source>
</evidence>
<feature type="region of interest" description="Disordered" evidence="14">
    <location>
        <begin position="659"/>
        <end position="678"/>
    </location>
</feature>
<dbReference type="Pfam" id="PF00498">
    <property type="entry name" value="FHA"/>
    <property type="match status" value="1"/>
</dbReference>
<protein>
    <recommendedName>
        <fullName evidence="3">Mediator of DNA damage checkpoint protein 1</fullName>
    </recommendedName>
</protein>
<evidence type="ECO:0000313" key="18">
    <source>
        <dbReference type="Proteomes" id="UP001460270"/>
    </source>
</evidence>
<keyword evidence="18" id="KW-1185">Reference proteome</keyword>
<dbReference type="SMART" id="SM00292">
    <property type="entry name" value="BRCT"/>
    <property type="match status" value="2"/>
</dbReference>
<feature type="compositionally biased region" description="Polar residues" evidence="14">
    <location>
        <begin position="661"/>
        <end position="670"/>
    </location>
</feature>
<keyword evidence="11" id="KW-0234">DNA repair</keyword>
<dbReference type="CDD" id="cd18441">
    <property type="entry name" value="BRCT_MDC1_rpt2"/>
    <property type="match status" value="1"/>
</dbReference>
<feature type="compositionally biased region" description="Polar residues" evidence="14">
    <location>
        <begin position="265"/>
        <end position="282"/>
    </location>
</feature>
<evidence type="ECO:0000256" key="5">
    <source>
        <dbReference type="ARBA" id="ARBA00022499"/>
    </source>
</evidence>
<dbReference type="PROSITE" id="PS50006">
    <property type="entry name" value="FHA_DOMAIN"/>
    <property type="match status" value="1"/>
</dbReference>
<feature type="compositionally biased region" description="Acidic residues" evidence="14">
    <location>
        <begin position="823"/>
        <end position="834"/>
    </location>
</feature>
<evidence type="ECO:0000256" key="14">
    <source>
        <dbReference type="SAM" id="MobiDB-lite"/>
    </source>
</evidence>
<feature type="compositionally biased region" description="Polar residues" evidence="14">
    <location>
        <begin position="1722"/>
        <end position="1737"/>
    </location>
</feature>
<dbReference type="Proteomes" id="UP001460270">
    <property type="component" value="Unassembled WGS sequence"/>
</dbReference>
<feature type="compositionally biased region" description="Low complexity" evidence="14">
    <location>
        <begin position="1435"/>
        <end position="1456"/>
    </location>
</feature>
<evidence type="ECO:0000256" key="10">
    <source>
        <dbReference type="ARBA" id="ARBA00022990"/>
    </source>
</evidence>
<evidence type="ECO:0000256" key="9">
    <source>
        <dbReference type="ARBA" id="ARBA00022843"/>
    </source>
</evidence>
<dbReference type="Gene3D" id="2.60.200.20">
    <property type="match status" value="1"/>
</dbReference>
<feature type="compositionally biased region" description="Acidic residues" evidence="14">
    <location>
        <begin position="469"/>
        <end position="478"/>
    </location>
</feature>
<evidence type="ECO:0000256" key="1">
    <source>
        <dbReference type="ARBA" id="ARBA00004123"/>
    </source>
</evidence>
<evidence type="ECO:0000256" key="13">
    <source>
        <dbReference type="ARBA" id="ARBA00023306"/>
    </source>
</evidence>
<feature type="region of interest" description="Disordered" evidence="14">
    <location>
        <begin position="1"/>
        <end position="20"/>
    </location>
</feature>
<dbReference type="SUPFAM" id="SSF52113">
    <property type="entry name" value="BRCT domain"/>
    <property type="match status" value="2"/>
</dbReference>
<feature type="compositionally biased region" description="Polar residues" evidence="14">
    <location>
        <begin position="312"/>
        <end position="329"/>
    </location>
</feature>
<keyword evidence="8" id="KW-0227">DNA damage</keyword>
<evidence type="ECO:0000256" key="6">
    <source>
        <dbReference type="ARBA" id="ARBA00022553"/>
    </source>
</evidence>
<feature type="compositionally biased region" description="Low complexity" evidence="14">
    <location>
        <begin position="1491"/>
        <end position="1505"/>
    </location>
</feature>
<sequence>MDATQMINDSILESDEEEKEEQENDALGKLCILKNPHVPEKECPLYLGDNILGRDANTCSVAFLAPSVSKQHATISLSVYRRKGCKDQVEALLWDMGSMNGTRKGHIKLTPNVRYALSEGDSLVVADIPCKYIQSTTDVQVQRTPITPNLKTRDVLRENGGNLNSNKATSPATFIKKDALAAAKGPQETPAKTGTLSFEQTPTQPQSSLVPDSESESEEDKTGAADRRRKNIVSDSDSYKSSPRCSTFMSPTNKVVPESEDESPITPSSSYKNRTRRVSFNTEESDSDLTRQEQKKTVALDIVDDSEDETGNETTSMDKNSAKVESSANAVPEFNMDSDTDVEEEQELIVATVTSSDAQTTKQAEFHMDSDTDVEDNDNNEAKISDQSKGFSVDAKAELENEKLTDAAASETSMNVQVSSNAAAEFNMDSDTDVEEENLLSAVKPVEPQTGSVEMPKTSANPSNFNLDSDTDVDEEDTATPSRLNAKSPTEASKPPEDLEILSNSDTDVEGDSPDVEPAAAEVQREGVGVVGTGVNKAIVSSSTEEKVAAESEGSDTDVEDNEAEIKETEENEIPVLQREITPSLQGGALLKNPNCSTPIQQEGNMEELETQPFLSPSISAYRRAVASVRTGPLSSCSSQEDDYVVAETQSFILNDRAQDPNISIESDTSANEKDVSSTGNFQLELSDSSTLQSQAQTWAMESTQAFINANLEETQAYADAVITEEKNTPVDIALQATQAYINMQNSEEDEDCAEGGQEEEEEATQPLEFLSVAPTQPMCADEESDDEPPAPVLKKKQAKRIEEEETQRFPSETIAPTQPMEIQDDSETDQDADFSEKKSEKIDERMQATLDFTVAHTVQMEIRDDSETNEDCADLGKKTTKESEETQHNSELDAAETLPMEIPEIPNLTISEEDTQQNTDLIIAETVLMAMPEDRETDDNCPVFAERTTNQVQSDEEATQPLENPKDEESDDENSGPMFRKKKIKPIDRIEDTQPSLESEITVTPMSATGEDTILVERERTKRIQKQEVNSELTVAPTQPVALSDNVETDDEDVIGAPRRRKARKLEDTQSLNSQVDIEDAKDGGEASSVSVRSRRGGTRLAKEKQKDEAEEAEAPKRQTRGKTKTTQVSKGRRRKANMEPEDESGDEEVNKMAAKLQKEKEEKEMLEKRERENAEILEKERIEQEEMAAKIQKEKEEKEQMERQKREKEEKEMLEKKAKEEAERLEKERLEQEEMAAKIQKEKEEKEQMERQKREKEEKEMLEKKAKEEAERLEKERLEQEEMAAKIQKKKEEKERLEKAKIEQEKRKLAVKLQKEKEEREERERQEKIENERLEKERIKQEKREQAAKLQKKKRRRSKKRRWKKRNWNKEKLEAAKRQKEEQEEKERLKKENKEEQTPRRGRKTGRRTIAVPETSSAVADEDDVPAKRTRSRSNSSNSVSSERSASSNVSQSRGRGRGRGAGKTEVQVEKTPARGRRKTVAATEISAPSPSRTLSRSNSNTSIHSEFSASSVSSQSRGRGGRGRGRKTETESAKEQELASKATQRGRKSTRICPDAEEEKGGYIQPSVSTRGKHEAKDRSSKSAAKEEEKEESVSSSTERKGVKAKQVEEKKDLERKTQEVEENDEDNNANSSGKRKAAAGRNTPARKSTKATQDNMKNDKPKGRASSVQTQNSESQGDSGSSANNSMEREQPPQTPRSRVSRKRSSADSDSDPLAKTPRSSTASPSTGRSRAASQAYKVLFTGVVDEEGEKVLTRLGGAIAKDVADMNCLVTDKVRRTVKFLCAVAKGIPIVTTQWLEKSGKAGTLLSPTAYLVKDREQENKFDFNLQESLRVASSQPLLQGYEIHVTKSVKPEPVHMKDIISCSGAVFLPKMPSSNKPNTVVISCEEDRSLCAAALSRGLPVVTSEFILTGILQQKLDLETHKLSGPASEQTTAGGRGRGRKKT</sequence>
<feature type="compositionally biased region" description="Basic and acidic residues" evidence="14">
    <location>
        <begin position="1370"/>
        <end position="1401"/>
    </location>
</feature>
<feature type="domain" description="FHA" evidence="15">
    <location>
        <begin position="50"/>
        <end position="109"/>
    </location>
</feature>
<feature type="region of interest" description="Disordered" evidence="14">
    <location>
        <begin position="1928"/>
        <end position="1949"/>
    </location>
</feature>
<dbReference type="PANTHER" id="PTHR23196:SF34">
    <property type="entry name" value="MEDIATOR OF DNA DAMAGE CHECKPOINT PROTEIN 1"/>
    <property type="match status" value="1"/>
</dbReference>
<feature type="compositionally biased region" description="Polar residues" evidence="14">
    <location>
        <begin position="352"/>
        <end position="363"/>
    </location>
</feature>
<evidence type="ECO:0000256" key="4">
    <source>
        <dbReference type="ARBA" id="ARBA00022454"/>
    </source>
</evidence>
<comment type="subcellular location">
    <subcellularLocation>
        <location evidence="2">Chromosome</location>
    </subcellularLocation>
    <subcellularLocation>
        <location evidence="1">Nucleus</location>
    </subcellularLocation>
</comment>
<feature type="region of interest" description="Disordered" evidence="14">
    <location>
        <begin position="182"/>
        <end position="528"/>
    </location>
</feature>
<dbReference type="EMBL" id="JBBPFD010000019">
    <property type="protein sequence ID" value="KAK7887025.1"/>
    <property type="molecule type" value="Genomic_DNA"/>
</dbReference>
<feature type="compositionally biased region" description="Polar residues" evidence="14">
    <location>
        <begin position="161"/>
        <end position="170"/>
    </location>
</feature>
<feature type="compositionally biased region" description="Basic and acidic residues" evidence="14">
    <location>
        <begin position="1158"/>
        <end position="1349"/>
    </location>
</feature>
<feature type="compositionally biased region" description="Basic and acidic residues" evidence="14">
    <location>
        <begin position="1529"/>
        <end position="1541"/>
    </location>
</feature>
<feature type="compositionally biased region" description="Acidic residues" evidence="14">
    <location>
        <begin position="747"/>
        <end position="764"/>
    </location>
</feature>
<evidence type="ECO:0000259" key="16">
    <source>
        <dbReference type="PROSITE" id="PS50172"/>
    </source>
</evidence>
<feature type="compositionally biased region" description="Basic and acidic residues" evidence="14">
    <location>
        <begin position="1601"/>
        <end position="1623"/>
    </location>
</feature>
<name>A0AAW0N2H9_9GOBI</name>
<feature type="region of interest" description="Disordered" evidence="14">
    <location>
        <begin position="747"/>
        <end position="844"/>
    </location>
</feature>
<feature type="compositionally biased region" description="Basic and acidic residues" evidence="14">
    <location>
        <begin position="288"/>
        <end position="298"/>
    </location>
</feature>
<feature type="compositionally biased region" description="Polar residues" evidence="14">
    <location>
        <begin position="458"/>
        <end position="468"/>
    </location>
</feature>
<feature type="compositionally biased region" description="Polar residues" evidence="14">
    <location>
        <begin position="410"/>
        <end position="422"/>
    </location>
</feature>
<dbReference type="Pfam" id="PF16589">
    <property type="entry name" value="BRCT_2"/>
    <property type="match status" value="1"/>
</dbReference>
<dbReference type="Gene3D" id="3.40.50.10190">
    <property type="entry name" value="BRCT domain"/>
    <property type="match status" value="2"/>
</dbReference>
<keyword evidence="10" id="KW-0007">Acetylation</keyword>
<feature type="region of interest" description="Disordered" evidence="14">
    <location>
        <begin position="935"/>
        <end position="1737"/>
    </location>
</feature>
<feature type="compositionally biased region" description="Polar residues" evidence="14">
    <location>
        <begin position="994"/>
        <end position="1008"/>
    </location>
</feature>
<feature type="compositionally biased region" description="Acidic residues" evidence="14">
    <location>
        <begin position="428"/>
        <end position="438"/>
    </location>
</feature>
<dbReference type="InterPro" id="IPR000253">
    <property type="entry name" value="FHA_dom"/>
</dbReference>
<dbReference type="SUPFAM" id="SSF49879">
    <property type="entry name" value="SMAD/FHA domain"/>
    <property type="match status" value="1"/>
</dbReference>
<keyword evidence="4" id="KW-0158">Chromosome</keyword>
<dbReference type="InterPro" id="IPR036420">
    <property type="entry name" value="BRCT_dom_sf"/>
</dbReference>
<dbReference type="PANTHER" id="PTHR23196">
    <property type="entry name" value="PAX TRANSCRIPTION ACTIVATION DOMAIN INTERACTING PROTEIN"/>
    <property type="match status" value="1"/>
</dbReference>
<feature type="compositionally biased region" description="Basic residues" evidence="14">
    <location>
        <begin position="1352"/>
        <end position="1369"/>
    </location>
</feature>
<feature type="domain" description="BRCT" evidence="16">
    <location>
        <begin position="1740"/>
        <end position="1818"/>
    </location>
</feature>
<feature type="region of interest" description="Disordered" evidence="14">
    <location>
        <begin position="862"/>
        <end position="901"/>
    </location>
</feature>
<evidence type="ECO:0000256" key="8">
    <source>
        <dbReference type="ARBA" id="ARBA00022763"/>
    </source>
</evidence>
<evidence type="ECO:0000259" key="15">
    <source>
        <dbReference type="PROSITE" id="PS50006"/>
    </source>
</evidence>
<feature type="compositionally biased region" description="Polar residues" evidence="14">
    <location>
        <begin position="1028"/>
        <end position="1038"/>
    </location>
</feature>
<dbReference type="InterPro" id="IPR008984">
    <property type="entry name" value="SMAD_FHA_dom_sf"/>
</dbReference>
<keyword evidence="5" id="KW-1017">Isopeptide bond</keyword>
<feature type="compositionally biased region" description="Basic and acidic residues" evidence="14">
    <location>
        <begin position="835"/>
        <end position="844"/>
    </location>
</feature>
<dbReference type="GO" id="GO:0006281">
    <property type="term" value="P:DNA repair"/>
    <property type="evidence" value="ECO:0007669"/>
    <property type="project" value="UniProtKB-KW"/>
</dbReference>
<feature type="compositionally biased region" description="Polar residues" evidence="14">
    <location>
        <begin position="479"/>
        <end position="491"/>
    </location>
</feature>
<feature type="region of interest" description="Disordered" evidence="14">
    <location>
        <begin position="542"/>
        <end position="561"/>
    </location>
</feature>
<keyword evidence="7" id="KW-0677">Repeat</keyword>
<dbReference type="Pfam" id="PF16770">
    <property type="entry name" value="RTT107_BRCT_5"/>
    <property type="match status" value="1"/>
</dbReference>